<dbReference type="Gene3D" id="3.30.420.40">
    <property type="match status" value="2"/>
</dbReference>
<keyword evidence="2" id="KW-0808">Transferase</keyword>
<evidence type="ECO:0000313" key="2">
    <source>
        <dbReference type="EMBL" id="MFC0204323.1"/>
    </source>
</evidence>
<comment type="caution">
    <text evidence="2">The sequence shown here is derived from an EMBL/GenBank/DDBJ whole genome shotgun (WGS) entry which is preliminary data.</text>
</comment>
<dbReference type="GO" id="GO:0061711">
    <property type="term" value="F:tRNA N(6)-L-threonylcarbamoyladenine synthase activity"/>
    <property type="evidence" value="ECO:0007669"/>
    <property type="project" value="UniProtKB-EC"/>
</dbReference>
<dbReference type="SUPFAM" id="SSF53067">
    <property type="entry name" value="Actin-like ATPase domain"/>
    <property type="match status" value="1"/>
</dbReference>
<dbReference type="EMBL" id="JBHLWK010000010">
    <property type="protein sequence ID" value="MFC0204323.1"/>
    <property type="molecule type" value="Genomic_DNA"/>
</dbReference>
<evidence type="ECO:0000259" key="1">
    <source>
        <dbReference type="Pfam" id="PF00814"/>
    </source>
</evidence>
<accession>A0ABV6CXI4</accession>
<dbReference type="Pfam" id="PF00814">
    <property type="entry name" value="TsaD"/>
    <property type="match status" value="1"/>
</dbReference>
<dbReference type="Proteomes" id="UP001589798">
    <property type="component" value="Unassembled WGS sequence"/>
</dbReference>
<dbReference type="RefSeq" id="WP_379487075.1">
    <property type="nucleotide sequence ID" value="NZ_JBHLWK010000010.1"/>
</dbReference>
<dbReference type="NCBIfam" id="TIGR03725">
    <property type="entry name" value="T6A_YeaZ"/>
    <property type="match status" value="1"/>
</dbReference>
<dbReference type="InterPro" id="IPR022496">
    <property type="entry name" value="T6A_TsaB"/>
</dbReference>
<evidence type="ECO:0000313" key="3">
    <source>
        <dbReference type="Proteomes" id="UP001589798"/>
    </source>
</evidence>
<gene>
    <name evidence="2" type="primary">tsaB</name>
    <name evidence="2" type="ORF">ACFFJC_08565</name>
</gene>
<feature type="domain" description="Gcp-like" evidence="1">
    <location>
        <begin position="34"/>
        <end position="136"/>
    </location>
</feature>
<organism evidence="2 3">
    <name type="scientific">Novosphingobium soli</name>
    <dbReference type="NCBI Taxonomy" id="574956"/>
    <lineage>
        <taxon>Bacteria</taxon>
        <taxon>Pseudomonadati</taxon>
        <taxon>Pseudomonadota</taxon>
        <taxon>Alphaproteobacteria</taxon>
        <taxon>Sphingomonadales</taxon>
        <taxon>Sphingomonadaceae</taxon>
        <taxon>Novosphingobium</taxon>
    </lineage>
</organism>
<proteinExistence type="predicted"/>
<keyword evidence="3" id="KW-1185">Reference proteome</keyword>
<reference evidence="2 3" key="1">
    <citation type="submission" date="2024-09" db="EMBL/GenBank/DDBJ databases">
        <authorList>
            <person name="Sun Q."/>
            <person name="Mori K."/>
        </authorList>
    </citation>
    <scope>NUCLEOTIDE SEQUENCE [LARGE SCALE GENOMIC DNA]</scope>
    <source>
        <strain evidence="2 3">CCM 7706</strain>
    </source>
</reference>
<dbReference type="InterPro" id="IPR043129">
    <property type="entry name" value="ATPase_NBD"/>
</dbReference>
<sequence>MTDTLVIDSATDACSVALFASQRLVAGEYRMLGRGHAEALVPMIAALPGRGRADRIAVALGPGSFTGVRVGLAAARALALAWGAELVGYPTLALVAAMARSEAGPQDLGVAMTGGHGEWFAQGFAADGATLRPLASLRPDAAAAQTREDLVAGNQAEALVAARGHGRALPLWPDARAFLQLPAEALLADTRPLYGRAPDARLPAARA</sequence>
<dbReference type="EC" id="2.3.1.234" evidence="2"/>
<name>A0ABV6CXI4_9SPHN</name>
<keyword evidence="2" id="KW-0012">Acyltransferase</keyword>
<protein>
    <submittedName>
        <fullName evidence="2">tRNA (Adenosine(37)-N6)-threonylcarbamoyltransferase complex dimerization subunit type 1 TsaB</fullName>
        <ecNumber evidence="2">2.3.1.234</ecNumber>
    </submittedName>
</protein>
<dbReference type="InterPro" id="IPR000905">
    <property type="entry name" value="Gcp-like_dom"/>
</dbReference>